<sequence>MKLQRLHEWSELVEITIANWVLYDDVFERDLPEKNRSQIATIKACVQDEYSKVIFTVTDEIFKQNEGSFQKMIPTKSIINFEESPHTLCVEMKNKILMSHLRVNDVSVKAMKRPSFIMNDTEDKKEIYESDIQEIILKKPLHYINIISFPCVNIDGGCV</sequence>
<comment type="caution">
    <text evidence="1">The sequence shown here is derived from an EMBL/GenBank/DDBJ whole genome shotgun (WGS) entry which is preliminary data.</text>
</comment>
<evidence type="ECO:0000313" key="1">
    <source>
        <dbReference type="EMBL" id="KAK3087157.1"/>
    </source>
</evidence>
<evidence type="ECO:0000313" key="2">
    <source>
        <dbReference type="Proteomes" id="UP001186944"/>
    </source>
</evidence>
<dbReference type="EMBL" id="VSWD01000011">
    <property type="protein sequence ID" value="KAK3087157.1"/>
    <property type="molecule type" value="Genomic_DNA"/>
</dbReference>
<accession>A0AA88XKW2</accession>
<dbReference type="AlphaFoldDB" id="A0AA88XKW2"/>
<dbReference type="Proteomes" id="UP001186944">
    <property type="component" value="Unassembled WGS sequence"/>
</dbReference>
<protein>
    <submittedName>
        <fullName evidence="1">Uncharacterized protein</fullName>
    </submittedName>
</protein>
<gene>
    <name evidence="1" type="ORF">FSP39_002453</name>
</gene>
<proteinExistence type="predicted"/>
<name>A0AA88XKW2_PINIB</name>
<organism evidence="1 2">
    <name type="scientific">Pinctada imbricata</name>
    <name type="common">Atlantic pearl-oyster</name>
    <name type="synonym">Pinctada martensii</name>
    <dbReference type="NCBI Taxonomy" id="66713"/>
    <lineage>
        <taxon>Eukaryota</taxon>
        <taxon>Metazoa</taxon>
        <taxon>Spiralia</taxon>
        <taxon>Lophotrochozoa</taxon>
        <taxon>Mollusca</taxon>
        <taxon>Bivalvia</taxon>
        <taxon>Autobranchia</taxon>
        <taxon>Pteriomorphia</taxon>
        <taxon>Pterioida</taxon>
        <taxon>Pterioidea</taxon>
        <taxon>Pteriidae</taxon>
        <taxon>Pinctada</taxon>
    </lineage>
</organism>
<keyword evidence="2" id="KW-1185">Reference proteome</keyword>
<reference evidence="1" key="1">
    <citation type="submission" date="2019-08" db="EMBL/GenBank/DDBJ databases">
        <title>The improved chromosome-level genome for the pearl oyster Pinctada fucata martensii using PacBio sequencing and Hi-C.</title>
        <authorList>
            <person name="Zheng Z."/>
        </authorList>
    </citation>
    <scope>NUCLEOTIDE SEQUENCE</scope>
    <source>
        <strain evidence="1">ZZ-2019</strain>
        <tissue evidence="1">Adductor muscle</tissue>
    </source>
</reference>